<dbReference type="EC" id="7.1.3.1" evidence="9"/>
<keyword evidence="9" id="KW-0375">Hydrogen ion transport</keyword>
<feature type="transmembrane region" description="Helical" evidence="9">
    <location>
        <begin position="402"/>
        <end position="422"/>
    </location>
</feature>
<feature type="transmembrane region" description="Helical" evidence="9">
    <location>
        <begin position="122"/>
        <end position="150"/>
    </location>
</feature>
<name>A0A8J7YMQ1_9ARCH</name>
<dbReference type="Proteomes" id="UP000750197">
    <property type="component" value="Unassembled WGS sequence"/>
</dbReference>
<keyword evidence="6 9" id="KW-1133">Transmembrane helix</keyword>
<keyword evidence="5 9" id="KW-1278">Translocase</keyword>
<dbReference type="PANTHER" id="PTHR31998">
    <property type="entry name" value="K(+)-INSENSITIVE PYROPHOSPHATE-ENERGIZED PROTON PUMP"/>
    <property type="match status" value="1"/>
</dbReference>
<comment type="caution">
    <text evidence="9">Lacks conserved residue(s) required for the propagation of feature annotation.</text>
</comment>
<keyword evidence="10" id="KW-0378">Hydrolase</keyword>
<evidence type="ECO:0000256" key="1">
    <source>
        <dbReference type="ARBA" id="ARBA00004127"/>
    </source>
</evidence>
<comment type="catalytic activity">
    <reaction evidence="9">
        <text>diphosphate + H2O + H(+)(in) = 2 phosphate + 2 H(+)(out)</text>
        <dbReference type="Rhea" id="RHEA:13973"/>
        <dbReference type="ChEBI" id="CHEBI:15377"/>
        <dbReference type="ChEBI" id="CHEBI:15378"/>
        <dbReference type="ChEBI" id="CHEBI:33019"/>
        <dbReference type="ChEBI" id="CHEBI:43474"/>
        <dbReference type="EC" id="7.1.3.1"/>
    </reaction>
</comment>
<feature type="transmembrane region" description="Helical" evidence="9">
    <location>
        <begin position="318"/>
        <end position="339"/>
    </location>
</feature>
<comment type="function">
    <text evidence="9">Proton pump that utilizes the energy of pyrophosphate hydrolysis as the driving force for proton movement across the membrane. Generates a proton motive force.</text>
</comment>
<keyword evidence="7 9" id="KW-0406">Ion transport</keyword>
<comment type="cofactor">
    <cofactor evidence="9">
        <name>Mg(2+)</name>
        <dbReference type="ChEBI" id="CHEBI:18420"/>
    </cofactor>
</comment>
<protein>
    <recommendedName>
        <fullName evidence="9">K(+)-insensitive pyrophosphate-energized proton pump</fullName>
        <ecNumber evidence="9">7.1.3.1</ecNumber>
    </recommendedName>
    <alternativeName>
        <fullName evidence="9">Membrane-bound proton-translocating pyrophosphatase</fullName>
    </alternativeName>
    <alternativeName>
        <fullName evidence="9">Pyrophosphate-energized inorganic pyrophosphatase</fullName>
        <shortName evidence="9">H(+)-PPase</shortName>
    </alternativeName>
</protein>
<organism evidence="10 11">
    <name type="scientific">Candidatus Sysuiplasma superficiale</name>
    <dbReference type="NCBI Taxonomy" id="2823368"/>
    <lineage>
        <taxon>Archaea</taxon>
        <taxon>Methanobacteriati</taxon>
        <taxon>Thermoplasmatota</taxon>
        <taxon>Thermoplasmata</taxon>
        <taxon>Candidatus Sysuiplasmatales</taxon>
        <taxon>Candidatus Sysuiplasmataceae</taxon>
        <taxon>Candidatus Sysuiplasma</taxon>
    </lineage>
</organism>
<evidence type="ECO:0000256" key="5">
    <source>
        <dbReference type="ARBA" id="ARBA00022967"/>
    </source>
</evidence>
<evidence type="ECO:0000256" key="3">
    <source>
        <dbReference type="ARBA" id="ARBA00022692"/>
    </source>
</evidence>
<feature type="transmembrane region" description="Helical" evidence="9">
    <location>
        <begin position="507"/>
        <end position="534"/>
    </location>
</feature>
<dbReference type="GO" id="GO:0012505">
    <property type="term" value="C:endomembrane system"/>
    <property type="evidence" value="ECO:0007669"/>
    <property type="project" value="UniProtKB-SubCell"/>
</dbReference>
<comment type="similarity">
    <text evidence="9">Belongs to the H(+)-translocating pyrophosphatase (TC 3.A.10) family. K(+)-insensitive subfamily.</text>
</comment>
<feature type="transmembrane region" description="Helical" evidence="9">
    <location>
        <begin position="55"/>
        <end position="75"/>
    </location>
</feature>
<feature type="transmembrane region" description="Helical" evidence="9">
    <location>
        <begin position="662"/>
        <end position="682"/>
    </location>
</feature>
<keyword evidence="2 9" id="KW-0813">Transport</keyword>
<dbReference type="GO" id="GO:0009678">
    <property type="term" value="F:diphosphate hydrolysis-driven proton transmembrane transporter activity"/>
    <property type="evidence" value="ECO:0007669"/>
    <property type="project" value="UniProtKB-UniRule"/>
</dbReference>
<feature type="transmembrane region" description="Helical" evidence="9">
    <location>
        <begin position="468"/>
        <end position="487"/>
    </location>
</feature>
<dbReference type="EMBL" id="JAHEAC010000002">
    <property type="protein sequence ID" value="MBX8643230.1"/>
    <property type="molecule type" value="Genomic_DNA"/>
</dbReference>
<feature type="transmembrane region" description="Helical" evidence="9">
    <location>
        <begin position="6"/>
        <end position="27"/>
    </location>
</feature>
<dbReference type="NCBIfam" id="NF001960">
    <property type="entry name" value="PRK00733.3-5"/>
    <property type="match status" value="1"/>
</dbReference>
<reference evidence="10" key="1">
    <citation type="submission" date="2021-05" db="EMBL/GenBank/DDBJ databases">
        <title>Genomic insights into ecological role and evolution of a novel Thermoplasmata order Candidatus Sysuiplasmatales.</title>
        <authorList>
            <person name="Yuan Y."/>
        </authorList>
    </citation>
    <scope>NUCLEOTIDE SEQUENCE</scope>
    <source>
        <strain evidence="10">TUT19-bin139</strain>
    </source>
</reference>
<proteinExistence type="inferred from homology"/>
<comment type="caution">
    <text evidence="10">The sequence shown here is derived from an EMBL/GenBank/DDBJ whole genome shotgun (WGS) entry which is preliminary data.</text>
</comment>
<dbReference type="PIRSF" id="PIRSF001265">
    <property type="entry name" value="H+-PPase"/>
    <property type="match status" value="1"/>
</dbReference>
<feature type="transmembrane region" description="Helical" evidence="9">
    <location>
        <begin position="374"/>
        <end position="396"/>
    </location>
</feature>
<evidence type="ECO:0000256" key="6">
    <source>
        <dbReference type="ARBA" id="ARBA00022989"/>
    </source>
</evidence>
<dbReference type="NCBIfam" id="NF001951">
    <property type="entry name" value="PRK00733.1-2"/>
    <property type="match status" value="1"/>
</dbReference>
<feature type="site" description="Determinant of potassium independence" evidence="9">
    <location>
        <position position="462"/>
    </location>
</feature>
<gene>
    <name evidence="9" type="primary">hppA</name>
    <name evidence="10" type="ORF">KIY12_00640</name>
</gene>
<evidence type="ECO:0000313" key="11">
    <source>
        <dbReference type="Proteomes" id="UP000750197"/>
    </source>
</evidence>
<dbReference type="GO" id="GO:0000287">
    <property type="term" value="F:magnesium ion binding"/>
    <property type="evidence" value="ECO:0007669"/>
    <property type="project" value="UniProtKB-UniRule"/>
</dbReference>
<feature type="transmembrane region" description="Helical" evidence="9">
    <location>
        <begin position="255"/>
        <end position="275"/>
    </location>
</feature>
<dbReference type="InterPro" id="IPR004131">
    <property type="entry name" value="PPase-energised_H-pump"/>
</dbReference>
<feature type="transmembrane region" description="Helical" evidence="9">
    <location>
        <begin position="156"/>
        <end position="177"/>
    </location>
</feature>
<evidence type="ECO:0000313" key="10">
    <source>
        <dbReference type="EMBL" id="MBX8643230.1"/>
    </source>
</evidence>
<keyword evidence="3 9" id="KW-0812">Transmembrane</keyword>
<dbReference type="Pfam" id="PF03030">
    <property type="entry name" value="H_PPase"/>
    <property type="match status" value="1"/>
</dbReference>
<dbReference type="AlphaFoldDB" id="A0A8J7YMQ1"/>
<evidence type="ECO:0000256" key="4">
    <source>
        <dbReference type="ARBA" id="ARBA00022842"/>
    </source>
</evidence>
<accession>A0A8J7YMQ1</accession>
<dbReference type="HAMAP" id="MF_01129">
    <property type="entry name" value="PPase_energized_pump"/>
    <property type="match status" value="1"/>
</dbReference>
<comment type="subunit">
    <text evidence="9">Homodimer.</text>
</comment>
<feature type="transmembrane region" description="Helical" evidence="9">
    <location>
        <begin position="595"/>
        <end position="618"/>
    </location>
</feature>
<dbReference type="NCBIfam" id="NF001953">
    <property type="entry name" value="PRK00733.2-1"/>
    <property type="match status" value="1"/>
</dbReference>
<keyword evidence="9" id="KW-1003">Cell membrane</keyword>
<evidence type="ECO:0000256" key="9">
    <source>
        <dbReference type="HAMAP-Rule" id="MF_01129"/>
    </source>
</evidence>
<feature type="transmembrane region" description="Helical" evidence="9">
    <location>
        <begin position="570"/>
        <end position="589"/>
    </location>
</feature>
<keyword evidence="4 9" id="KW-0460">Magnesium</keyword>
<evidence type="ECO:0000256" key="7">
    <source>
        <dbReference type="ARBA" id="ARBA00023065"/>
    </source>
</evidence>
<evidence type="ECO:0000256" key="8">
    <source>
        <dbReference type="ARBA" id="ARBA00023136"/>
    </source>
</evidence>
<keyword evidence="8 9" id="KW-0472">Membrane</keyword>
<feature type="transmembrane region" description="Helical" evidence="9">
    <location>
        <begin position="287"/>
        <end position="306"/>
    </location>
</feature>
<dbReference type="GO" id="GO:0005886">
    <property type="term" value="C:plasma membrane"/>
    <property type="evidence" value="ECO:0007669"/>
    <property type="project" value="UniProtKB-SubCell"/>
</dbReference>
<feature type="transmembrane region" description="Helical" evidence="9">
    <location>
        <begin position="81"/>
        <end position="102"/>
    </location>
</feature>
<evidence type="ECO:0000256" key="2">
    <source>
        <dbReference type="ARBA" id="ARBA00022448"/>
    </source>
</evidence>
<dbReference type="GO" id="GO:0004427">
    <property type="term" value="F:inorganic diphosphate phosphatase activity"/>
    <property type="evidence" value="ECO:0007669"/>
    <property type="project" value="UniProtKB-UniRule"/>
</dbReference>
<dbReference type="NCBIfam" id="TIGR01104">
    <property type="entry name" value="V_PPase"/>
    <property type="match status" value="1"/>
</dbReference>
<sequence>MLNFIYFVIAAAVIALLYSVVQTVSILRKEEGTDRMIEIARAIQSGSRAFLNRQYSTVAMFAIIITAVIALVPQLGWKEAVGFAVGAASSAVAGYASMNVSIRANVRTANAARRSLKDGLSVAFRGGSVTGITIVGFAVVGLSVLFIFYNGNPVDMLGYIFGASLVSLFARVGGGIYTKGADVGADLIGKVEVGIPEDDPRNPAVIADNVGDNVGDCAGMGADVFESYVVTLVATMVLAYSLPAVFSLLGSRGVIYPLGIAAVSIIASIIGVFFVRLGRSQKIMNALYRGIFVTAVIAAVGFYFVTSYLLPARYVLDFFVDAIIGIIVVGLIMGITDYYTDTPFRPVKSIARASTTGSGTNIITGLGWGLQSSFLQTFTIVGALLISYLITAGGIGSAISDFGLFGIGVTAAAMLSLTGMIISVDAFGPITDNAGGIAEMAGLPDEVRQRTDPLDAVGNTTKAVTKGYAVGSAALGALALFAAYYAYISSHGFTSLQINNPLVLTGLLIGATLPFFFTSFLMGAVGKAAQAIVIEVRNQFKRKPGILQGTEKPDYGKCVDVVTKEALRQLAVPATIGVLSPLLVGFILGPLALGGLLIGVVLSGFSLAIMMTVGGAAWDNAKKLIEQGQYGGKGSDAHKSAVVGDTVGDATKDTAGPAINPLIKVVNTVSILFIAIIISFHLL</sequence>
<comment type="subcellular location">
    <subcellularLocation>
        <location evidence="9">Cell membrane</location>
        <topology evidence="9">Multi-pass membrane protein</topology>
    </subcellularLocation>
    <subcellularLocation>
        <location evidence="1">Endomembrane system</location>
        <topology evidence="1">Multi-pass membrane protein</topology>
    </subcellularLocation>
</comment>
<feature type="transmembrane region" description="Helical" evidence="9">
    <location>
        <begin position="228"/>
        <end position="249"/>
    </location>
</feature>